<comment type="caution">
    <text evidence="1">The sequence shown here is derived from an EMBL/GenBank/DDBJ whole genome shotgun (WGS) entry which is preliminary data.</text>
</comment>
<gene>
    <name evidence="1" type="ORF">GCM10025876_17450</name>
</gene>
<dbReference type="EMBL" id="BSUN01000001">
    <property type="protein sequence ID" value="GMA35541.1"/>
    <property type="molecule type" value="Genomic_DNA"/>
</dbReference>
<name>A0ABQ6IDQ0_9MICO</name>
<evidence type="ECO:0000313" key="2">
    <source>
        <dbReference type="Proteomes" id="UP001157125"/>
    </source>
</evidence>
<dbReference type="Proteomes" id="UP001157125">
    <property type="component" value="Unassembled WGS sequence"/>
</dbReference>
<proteinExistence type="predicted"/>
<reference evidence="2" key="1">
    <citation type="journal article" date="2019" name="Int. J. Syst. Evol. Microbiol.">
        <title>The Global Catalogue of Microorganisms (GCM) 10K type strain sequencing project: providing services to taxonomists for standard genome sequencing and annotation.</title>
        <authorList>
            <consortium name="The Broad Institute Genomics Platform"/>
            <consortium name="The Broad Institute Genome Sequencing Center for Infectious Disease"/>
            <person name="Wu L."/>
            <person name="Ma J."/>
        </authorList>
    </citation>
    <scope>NUCLEOTIDE SEQUENCE [LARGE SCALE GENOMIC DNA]</scope>
    <source>
        <strain evidence="2">NBRC 112299</strain>
    </source>
</reference>
<evidence type="ECO:0000313" key="1">
    <source>
        <dbReference type="EMBL" id="GMA35541.1"/>
    </source>
</evidence>
<evidence type="ECO:0008006" key="3">
    <source>
        <dbReference type="Google" id="ProtNLM"/>
    </source>
</evidence>
<keyword evidence="2" id="KW-1185">Reference proteome</keyword>
<protein>
    <recommendedName>
        <fullName evidence="3">DUF4829 domain-containing protein</fullName>
    </recommendedName>
</protein>
<organism evidence="1 2">
    <name type="scientific">Demequina litorisediminis</name>
    <dbReference type="NCBI Taxonomy" id="1849022"/>
    <lineage>
        <taxon>Bacteria</taxon>
        <taxon>Bacillati</taxon>
        <taxon>Actinomycetota</taxon>
        <taxon>Actinomycetes</taxon>
        <taxon>Micrococcales</taxon>
        <taxon>Demequinaceae</taxon>
        <taxon>Demequina</taxon>
    </lineage>
</organism>
<sequence>MIGVAAAALTYPWGSTDVPLPEATAEPVEVVASYVAALDAHDCDTAVALAAPSFAETARDWCRKVAGLGNLEIGVSLDEDPAWSGLSADTEVVSVTVDFDLDWRLFRSDVSMPEGATTWGYRLARASVDEPWRIVDNGVG</sequence>
<accession>A0ABQ6IDQ0</accession>